<gene>
    <name evidence="1" type="ORF">EHS89_16940</name>
</gene>
<dbReference type="CDD" id="cd10936">
    <property type="entry name" value="CE4_DAC2"/>
    <property type="match status" value="1"/>
</dbReference>
<sequence>MLLFSGVGFHIRRAIASVIPVLVLYAAFIAPVAAETRQPRLIVVIDDLGDNLSKGMAAINLPGPVAYAFLPHTPHSVTLAEMAHSQGKEVMLHAPMANTASLRLGPGALTNQLNRAQLQKVLQSDIAAIPHVSGVNNHMGSLLTQQRHKMDWVMDVLAEEGLFFLDSVTTTKTMAWKSAYSKGIPWLMRDVFLDHKQTTEFVDQQFQYGLKLARQQGFAVLIGHTYPVTVEYLREALPRLGVQGIQLVAPSGFLLQQSEARRLVDARRAERRFRQRCKQGQGSCDDVLAQTRAETLEQ</sequence>
<evidence type="ECO:0000313" key="2">
    <source>
        <dbReference type="Proteomes" id="UP000267535"/>
    </source>
</evidence>
<evidence type="ECO:0000313" key="1">
    <source>
        <dbReference type="EMBL" id="RRC97522.1"/>
    </source>
</evidence>
<dbReference type="PANTHER" id="PTHR30105:SF2">
    <property type="entry name" value="DIVERGENT POLYSACCHARIDE DEACETYLASE SUPERFAMILY"/>
    <property type="match status" value="1"/>
</dbReference>
<dbReference type="Proteomes" id="UP000267535">
    <property type="component" value="Unassembled WGS sequence"/>
</dbReference>
<dbReference type="InterPro" id="IPR006837">
    <property type="entry name" value="Divergent_DAC"/>
</dbReference>
<dbReference type="PANTHER" id="PTHR30105">
    <property type="entry name" value="UNCHARACTERIZED YIBQ-RELATED"/>
    <property type="match status" value="1"/>
</dbReference>
<dbReference type="AlphaFoldDB" id="A0A3P1SMN7"/>
<comment type="caution">
    <text evidence="1">The sequence shown here is derived from an EMBL/GenBank/DDBJ whole genome shotgun (WGS) entry which is preliminary data.</text>
</comment>
<dbReference type="GO" id="GO:0005975">
    <property type="term" value="P:carbohydrate metabolic process"/>
    <property type="evidence" value="ECO:0007669"/>
    <property type="project" value="InterPro"/>
</dbReference>
<dbReference type="OrthoDB" id="9784811at2"/>
<accession>A0A3P1SMN7</accession>
<dbReference type="Gene3D" id="3.20.20.370">
    <property type="entry name" value="Glycoside hydrolase/deacetylase"/>
    <property type="match status" value="1"/>
</dbReference>
<dbReference type="RefSeq" id="WP_124927361.1">
    <property type="nucleotide sequence ID" value="NZ_BMOH01000004.1"/>
</dbReference>
<dbReference type="EMBL" id="RQXV01000011">
    <property type="protein sequence ID" value="RRC97522.1"/>
    <property type="molecule type" value="Genomic_DNA"/>
</dbReference>
<dbReference type="InterPro" id="IPR011330">
    <property type="entry name" value="Glyco_hydro/deAcase_b/a-brl"/>
</dbReference>
<organism evidence="1 2">
    <name type="scientific">Amphritea balenae</name>
    <dbReference type="NCBI Taxonomy" id="452629"/>
    <lineage>
        <taxon>Bacteria</taxon>
        <taxon>Pseudomonadati</taxon>
        <taxon>Pseudomonadota</taxon>
        <taxon>Gammaproteobacteria</taxon>
        <taxon>Oceanospirillales</taxon>
        <taxon>Oceanospirillaceae</taxon>
        <taxon>Amphritea</taxon>
    </lineage>
</organism>
<name>A0A3P1SMN7_9GAMM</name>
<protein>
    <submittedName>
        <fullName evidence="1">Divergent polysaccharide deacetylase family protein</fullName>
    </submittedName>
</protein>
<dbReference type="Pfam" id="PF04748">
    <property type="entry name" value="Polysacc_deac_2"/>
    <property type="match status" value="1"/>
</dbReference>
<keyword evidence="2" id="KW-1185">Reference proteome</keyword>
<reference evidence="1 2" key="1">
    <citation type="submission" date="2018-11" db="EMBL/GenBank/DDBJ databases">
        <title>The draft genome sequence of Amphritea balenae JAMM 1525T.</title>
        <authorList>
            <person name="Fang Z."/>
            <person name="Zhang Y."/>
            <person name="Han X."/>
        </authorList>
    </citation>
    <scope>NUCLEOTIDE SEQUENCE [LARGE SCALE GENOMIC DNA]</scope>
    <source>
        <strain evidence="1 2">JAMM 1525</strain>
    </source>
</reference>
<proteinExistence type="predicted"/>
<dbReference type="SUPFAM" id="SSF88713">
    <property type="entry name" value="Glycoside hydrolase/deacetylase"/>
    <property type="match status" value="1"/>
</dbReference>